<keyword evidence="2" id="KW-0472">Membrane</keyword>
<name>A0A9D4V5R9_ADICA</name>
<dbReference type="GO" id="GO:0006370">
    <property type="term" value="P:7-methylguanosine mRNA capping"/>
    <property type="evidence" value="ECO:0007669"/>
    <property type="project" value="UniProtKB-UniRule"/>
</dbReference>
<comment type="caution">
    <text evidence="4">The sequence shown here is derived from an EMBL/GenBank/DDBJ whole genome shotgun (WGS) entry which is preliminary data.</text>
</comment>
<feature type="transmembrane region" description="Helical" evidence="2">
    <location>
        <begin position="555"/>
        <end position="575"/>
    </location>
</feature>
<evidence type="ECO:0000256" key="1">
    <source>
        <dbReference type="RuleBase" id="RU368012"/>
    </source>
</evidence>
<feature type="non-terminal residue" evidence="4">
    <location>
        <position position="1"/>
    </location>
</feature>
<dbReference type="AlphaFoldDB" id="A0A9D4V5R9"/>
<dbReference type="SUPFAM" id="SSF53335">
    <property type="entry name" value="S-adenosyl-L-methionine-dependent methyltransferases"/>
    <property type="match status" value="1"/>
</dbReference>
<dbReference type="PANTHER" id="PTHR16121:SF0">
    <property type="entry name" value="CAP-SPECIFIC MRNA (NUCLEOSIDE-2'-O-)-METHYLTRANSFERASE 1"/>
    <property type="match status" value="1"/>
</dbReference>
<reference evidence="4 5" key="1">
    <citation type="submission" date="2021-01" db="EMBL/GenBank/DDBJ databases">
        <title>Adiantum capillus-veneris genome.</title>
        <authorList>
            <person name="Fang Y."/>
            <person name="Liao Q."/>
        </authorList>
    </citation>
    <scope>NUCLEOTIDE SEQUENCE [LARGE SCALE GENOMIC DNA]</scope>
    <source>
        <strain evidence="4">H3</strain>
        <tissue evidence="4">Leaf</tissue>
    </source>
</reference>
<evidence type="ECO:0000313" key="5">
    <source>
        <dbReference type="Proteomes" id="UP000886520"/>
    </source>
</evidence>
<keyword evidence="5" id="KW-1185">Reference proteome</keyword>
<keyword evidence="1" id="KW-0506">mRNA capping</keyword>
<dbReference type="GO" id="GO:0016556">
    <property type="term" value="P:mRNA modification"/>
    <property type="evidence" value="ECO:0007669"/>
    <property type="project" value="UniProtKB-UniRule"/>
</dbReference>
<dbReference type="Proteomes" id="UP000886520">
    <property type="component" value="Chromosome 5"/>
</dbReference>
<comment type="function">
    <text evidence="1">S-adenosyl-L-methionine-dependent methyltransferase that mediates RNA cap1 2'-O-ribose methylation to the 5'-cap structure of RNAs. Methylates the ribose of the first nucleotide of a m(7)GpppG-capped mRNA to produce m(7)GpppNmp (cap1).</text>
</comment>
<keyword evidence="1" id="KW-0489">Methyltransferase</keyword>
<keyword evidence="1" id="KW-0507">mRNA processing</keyword>
<dbReference type="InterPro" id="IPR029063">
    <property type="entry name" value="SAM-dependent_MTases_sf"/>
</dbReference>
<feature type="domain" description="Ribosomal RNA methyltransferase FtsJ" evidence="3">
    <location>
        <begin position="199"/>
        <end position="434"/>
    </location>
</feature>
<dbReference type="OrthoDB" id="1923746at2759"/>
<dbReference type="GO" id="GO:0003676">
    <property type="term" value="F:nucleic acid binding"/>
    <property type="evidence" value="ECO:0007669"/>
    <property type="project" value="UniProtKB-UniRule"/>
</dbReference>
<dbReference type="GO" id="GO:0032259">
    <property type="term" value="P:methylation"/>
    <property type="evidence" value="ECO:0007669"/>
    <property type="project" value="UniProtKB-KW"/>
</dbReference>
<dbReference type="InterPro" id="IPR050851">
    <property type="entry name" value="mRNA_Cap_2O-Ribose_MeTrfase"/>
</dbReference>
<evidence type="ECO:0000256" key="2">
    <source>
        <dbReference type="SAM" id="Phobius"/>
    </source>
</evidence>
<organism evidence="4 5">
    <name type="scientific">Adiantum capillus-veneris</name>
    <name type="common">Maidenhair fern</name>
    <dbReference type="NCBI Taxonomy" id="13818"/>
    <lineage>
        <taxon>Eukaryota</taxon>
        <taxon>Viridiplantae</taxon>
        <taxon>Streptophyta</taxon>
        <taxon>Embryophyta</taxon>
        <taxon>Tracheophyta</taxon>
        <taxon>Polypodiopsida</taxon>
        <taxon>Polypodiidae</taxon>
        <taxon>Polypodiales</taxon>
        <taxon>Pteridineae</taxon>
        <taxon>Pteridaceae</taxon>
        <taxon>Vittarioideae</taxon>
        <taxon>Adiantum</taxon>
    </lineage>
</organism>
<comment type="catalytic activity">
    <reaction evidence="1">
        <text>a 5'-end (N(7)-methyl 5'-triphosphoguanosine)-ribonucleoside in mRNA + S-adenosyl-L-methionine = a 5'-end (N(7)-methyl 5'-triphosphoguanosine)-(2'-O-methyl-ribonucleoside) in mRNA + S-adenosyl-L-homocysteine + H(+)</text>
        <dbReference type="Rhea" id="RHEA:67020"/>
        <dbReference type="Rhea" id="RHEA-COMP:17167"/>
        <dbReference type="Rhea" id="RHEA-COMP:17168"/>
        <dbReference type="ChEBI" id="CHEBI:15378"/>
        <dbReference type="ChEBI" id="CHEBI:57856"/>
        <dbReference type="ChEBI" id="CHEBI:59789"/>
        <dbReference type="ChEBI" id="CHEBI:156461"/>
        <dbReference type="ChEBI" id="CHEBI:167609"/>
        <dbReference type="EC" id="2.1.1.57"/>
    </reaction>
</comment>
<dbReference type="EMBL" id="JABFUD020000005">
    <property type="protein sequence ID" value="KAI5079437.1"/>
    <property type="molecule type" value="Genomic_DNA"/>
</dbReference>
<dbReference type="Gene3D" id="3.40.50.12760">
    <property type="match status" value="1"/>
</dbReference>
<protein>
    <recommendedName>
        <fullName evidence="1">Cap-specific mRNA (nucleoside-2'-O-)-methyltransferase 1</fullName>
        <ecNumber evidence="1">2.1.1.57</ecNumber>
    </recommendedName>
    <alternativeName>
        <fullName evidence="1">Cap1 2'O-ribose methyltransferase 1</fullName>
    </alternativeName>
</protein>
<dbReference type="EC" id="2.1.1.57" evidence="1"/>
<dbReference type="PANTHER" id="PTHR16121">
    <property type="entry name" value="CAP-SPECIFIC MRNA (NUCLEOSIDE-2'-O-)-METHYLTRANSFERASE 1-RELATED"/>
    <property type="match status" value="1"/>
</dbReference>
<keyword evidence="1" id="KW-0949">S-adenosyl-L-methionine</keyword>
<dbReference type="GO" id="GO:0005634">
    <property type="term" value="C:nucleus"/>
    <property type="evidence" value="ECO:0007669"/>
    <property type="project" value="UniProtKB-SubCell"/>
</dbReference>
<comment type="subcellular location">
    <subcellularLocation>
        <location evidence="1">Nucleus</location>
    </subcellularLocation>
</comment>
<accession>A0A9D4V5R9</accession>
<keyword evidence="1" id="KW-0539">Nucleus</keyword>
<keyword evidence="2" id="KW-0812">Transmembrane</keyword>
<gene>
    <name evidence="4" type="ORF">GOP47_0004916</name>
</gene>
<evidence type="ECO:0000259" key="3">
    <source>
        <dbReference type="Pfam" id="PF01728"/>
    </source>
</evidence>
<sequence>MGNKRCRDGADLKPLKSSGHVVQKDLLAHDGGYCQQGCRELENCEADRARDEMYEDCRQHQRKRPRRVTKSLVNLSEYEKFCLGPSCTPVCYQLPCEVLDAATALEDFLQLSLFSQAASASLNSQAIQHGSGNKQLHVHADAHGLQSEHEISCHKRKLMECKLKIMATRLKYGLDVWTLAAQLVNPYEVLPSVAVRVLNRAFFKMWELMQMFPGLVPPVAAKSKLLSAHMCEGPGGFIQAVRRFRSQDAKHEESIRTEISFSTVDSSSGEKEPSDSWFAISLSSPGSENDALQMQTFKIQEFMRKSDEGHVHYGADESGDVTNPDNISSFVQFVLKKTGGEKMHLITGDGAFDISDDFSSQEQSHAHLFFCEIILAVQLQCRGGALVLKVFDCFTEVMKALLYILASLYTTVEIVRLRTSRVCNSERFLVAHGFRFLPKILKDKLMSISLAWYDAARDGFSATVKFSGTYPPSFLEALNQGNAAVAKDQSDEQMPLLCAKPLTSHWQTLSHDCLGAVPVRYNNFVQCVDNKLIFDRVREVNEAWGSGLQHLPKKLFFYFFKSVGLVLAMVLLLFLQTPIA</sequence>
<evidence type="ECO:0000313" key="4">
    <source>
        <dbReference type="EMBL" id="KAI5079437.1"/>
    </source>
</evidence>
<dbReference type="GO" id="GO:0005737">
    <property type="term" value="C:cytoplasm"/>
    <property type="evidence" value="ECO:0007669"/>
    <property type="project" value="TreeGrafter"/>
</dbReference>
<dbReference type="Pfam" id="PF01728">
    <property type="entry name" value="FtsJ"/>
    <property type="match status" value="1"/>
</dbReference>
<keyword evidence="2" id="KW-1133">Transmembrane helix</keyword>
<proteinExistence type="predicted"/>
<dbReference type="InterPro" id="IPR002877">
    <property type="entry name" value="RNA_MeTrfase_FtsJ_dom"/>
</dbReference>
<dbReference type="GO" id="GO:0004483">
    <property type="term" value="F:methyltransferase cap1 activity"/>
    <property type="evidence" value="ECO:0007669"/>
    <property type="project" value="UniProtKB-UniRule"/>
</dbReference>
<keyword evidence="1" id="KW-0808">Transferase</keyword>